<evidence type="ECO:0000313" key="1">
    <source>
        <dbReference type="EnsemblPlants" id="OB02G37760.1"/>
    </source>
</evidence>
<protein>
    <submittedName>
        <fullName evidence="1">Uncharacterized protein</fullName>
    </submittedName>
</protein>
<dbReference type="AlphaFoldDB" id="J3LGK9"/>
<keyword evidence="2" id="KW-1185">Reference proteome</keyword>
<sequence>MSQYSSREDQSSILRPIPKYAYMGLPCWPTAQKRSRTASIGAARLTLKYGCLVRPRSVKVEALRELHLALRMVGMGLEHPNILSSILEIEDEK</sequence>
<evidence type="ECO:0000313" key="2">
    <source>
        <dbReference type="Proteomes" id="UP000006038"/>
    </source>
</evidence>
<dbReference type="Gramene" id="OB02G37760.1">
    <property type="protein sequence ID" value="OB02G37760.1"/>
    <property type="gene ID" value="OB02G37760"/>
</dbReference>
<proteinExistence type="predicted"/>
<dbReference type="EnsemblPlants" id="OB02G37760.1">
    <property type="protein sequence ID" value="OB02G37760.1"/>
    <property type="gene ID" value="OB02G37760"/>
</dbReference>
<accession>J3LGK9</accession>
<dbReference type="Proteomes" id="UP000006038">
    <property type="component" value="Unassembled WGS sequence"/>
</dbReference>
<reference evidence="1" key="1">
    <citation type="submission" date="2013-04" db="UniProtKB">
        <authorList>
            <consortium name="EnsemblPlants"/>
        </authorList>
    </citation>
    <scope>IDENTIFICATION</scope>
</reference>
<dbReference type="HOGENOM" id="CLU_2403166_0_0_1"/>
<name>J3LGK9_ORYBR</name>
<organism evidence="1">
    <name type="scientific">Oryza brachyantha</name>
    <name type="common">malo sina</name>
    <dbReference type="NCBI Taxonomy" id="4533"/>
    <lineage>
        <taxon>Eukaryota</taxon>
        <taxon>Viridiplantae</taxon>
        <taxon>Streptophyta</taxon>
        <taxon>Embryophyta</taxon>
        <taxon>Tracheophyta</taxon>
        <taxon>Spermatophyta</taxon>
        <taxon>Magnoliopsida</taxon>
        <taxon>Liliopsida</taxon>
        <taxon>Poales</taxon>
        <taxon>Poaceae</taxon>
        <taxon>BOP clade</taxon>
        <taxon>Oryzoideae</taxon>
        <taxon>Oryzeae</taxon>
        <taxon>Oryzinae</taxon>
        <taxon>Oryza</taxon>
    </lineage>
</organism>